<protein>
    <recommendedName>
        <fullName evidence="4">Lipoprotein</fullName>
    </recommendedName>
</protein>
<proteinExistence type="predicted"/>
<name>A0A8X6QZ29_NEPPI</name>
<gene>
    <name evidence="2" type="primary">AVEN_49884_1</name>
    <name evidence="2" type="ORF">NPIL_630991</name>
</gene>
<evidence type="ECO:0000313" key="2">
    <source>
        <dbReference type="EMBL" id="GFU54325.1"/>
    </source>
</evidence>
<feature type="signal peptide" evidence="1">
    <location>
        <begin position="1"/>
        <end position="24"/>
    </location>
</feature>
<feature type="chain" id="PRO_5036475010" description="Lipoprotein" evidence="1">
    <location>
        <begin position="25"/>
        <end position="120"/>
    </location>
</feature>
<keyword evidence="1" id="KW-0732">Signal</keyword>
<keyword evidence="3" id="KW-1185">Reference proteome</keyword>
<evidence type="ECO:0008006" key="4">
    <source>
        <dbReference type="Google" id="ProtNLM"/>
    </source>
</evidence>
<dbReference type="AlphaFoldDB" id="A0A8X6QZ29"/>
<dbReference type="Proteomes" id="UP000887013">
    <property type="component" value="Unassembled WGS sequence"/>
</dbReference>
<dbReference type="EMBL" id="BMAW01039076">
    <property type="protein sequence ID" value="GFU54325.1"/>
    <property type="molecule type" value="Genomic_DNA"/>
</dbReference>
<comment type="caution">
    <text evidence="2">The sequence shown here is derived from an EMBL/GenBank/DDBJ whole genome shotgun (WGS) entry which is preliminary data.</text>
</comment>
<sequence>MERKKLFFVLICIISVLNCKLSEAKHLIHNSKETYILRYFENQKIIPVTIELDLKLQTERVISFDPNHGWSSVTFYDFPKKKVAYKDTDSNQCFVADLHGENLTEDRKRLQKLNVSLTNL</sequence>
<accession>A0A8X6QZ29</accession>
<reference evidence="2" key="1">
    <citation type="submission" date="2020-08" db="EMBL/GenBank/DDBJ databases">
        <title>Multicomponent nature underlies the extraordinary mechanical properties of spider dragline silk.</title>
        <authorList>
            <person name="Kono N."/>
            <person name="Nakamura H."/>
            <person name="Mori M."/>
            <person name="Yoshida Y."/>
            <person name="Ohtoshi R."/>
            <person name="Malay A.D."/>
            <person name="Moran D.A.P."/>
            <person name="Tomita M."/>
            <person name="Numata K."/>
            <person name="Arakawa K."/>
        </authorList>
    </citation>
    <scope>NUCLEOTIDE SEQUENCE</scope>
</reference>
<organism evidence="2 3">
    <name type="scientific">Nephila pilipes</name>
    <name type="common">Giant wood spider</name>
    <name type="synonym">Nephila maculata</name>
    <dbReference type="NCBI Taxonomy" id="299642"/>
    <lineage>
        <taxon>Eukaryota</taxon>
        <taxon>Metazoa</taxon>
        <taxon>Ecdysozoa</taxon>
        <taxon>Arthropoda</taxon>
        <taxon>Chelicerata</taxon>
        <taxon>Arachnida</taxon>
        <taxon>Araneae</taxon>
        <taxon>Araneomorphae</taxon>
        <taxon>Entelegynae</taxon>
        <taxon>Araneoidea</taxon>
        <taxon>Nephilidae</taxon>
        <taxon>Nephila</taxon>
    </lineage>
</organism>
<evidence type="ECO:0000256" key="1">
    <source>
        <dbReference type="SAM" id="SignalP"/>
    </source>
</evidence>
<evidence type="ECO:0000313" key="3">
    <source>
        <dbReference type="Proteomes" id="UP000887013"/>
    </source>
</evidence>